<name>A0A9W9XMH8_9EURO</name>
<evidence type="ECO:0000259" key="9">
    <source>
        <dbReference type="SMART" id="SM00906"/>
    </source>
</evidence>
<protein>
    <recommendedName>
        <fullName evidence="3">beta-glucosidase</fullName>
        <ecNumber evidence="3">3.2.1.21</ecNumber>
    </recommendedName>
</protein>
<proteinExistence type="inferred from homology"/>
<dbReference type="RefSeq" id="XP_056794243.1">
    <property type="nucleotide sequence ID" value="XM_056929950.1"/>
</dbReference>
<reference evidence="10" key="2">
    <citation type="journal article" date="2023" name="IMA Fungus">
        <title>Comparative genomic study of the Penicillium genus elucidates a diverse pangenome and 15 lateral gene transfer events.</title>
        <authorList>
            <person name="Petersen C."/>
            <person name="Sorensen T."/>
            <person name="Nielsen M.R."/>
            <person name="Sondergaard T.E."/>
            <person name="Sorensen J.L."/>
            <person name="Fitzpatrick D.A."/>
            <person name="Frisvad J.C."/>
            <person name="Nielsen K.L."/>
        </authorList>
    </citation>
    <scope>NUCLEOTIDE SEQUENCE</scope>
    <source>
        <strain evidence="10">IBT 30728</strain>
    </source>
</reference>
<dbReference type="Pfam" id="PF04082">
    <property type="entry name" value="Fungal_trans"/>
    <property type="match status" value="1"/>
</dbReference>
<comment type="catalytic activity">
    <reaction evidence="1">
        <text>Hydrolysis of terminal, non-reducing beta-D-glucosyl residues with release of beta-D-glucose.</text>
        <dbReference type="EC" id="3.2.1.21"/>
    </reaction>
</comment>
<evidence type="ECO:0000256" key="3">
    <source>
        <dbReference type="ARBA" id="ARBA00012744"/>
    </source>
</evidence>
<comment type="similarity">
    <text evidence="2">Belongs to the glycosyl hydrolase 1 family.</text>
</comment>
<dbReference type="GO" id="GO:0008270">
    <property type="term" value="F:zinc ion binding"/>
    <property type="evidence" value="ECO:0007669"/>
    <property type="project" value="InterPro"/>
</dbReference>
<dbReference type="GO" id="GO:0003677">
    <property type="term" value="F:DNA binding"/>
    <property type="evidence" value="ECO:0007669"/>
    <property type="project" value="InterPro"/>
</dbReference>
<dbReference type="GeneID" id="81620199"/>
<evidence type="ECO:0000256" key="1">
    <source>
        <dbReference type="ARBA" id="ARBA00000448"/>
    </source>
</evidence>
<dbReference type="InterPro" id="IPR017853">
    <property type="entry name" value="GH"/>
</dbReference>
<keyword evidence="11" id="KW-1185">Reference proteome</keyword>
<organism evidence="10 11">
    <name type="scientific">Penicillium diatomitis</name>
    <dbReference type="NCBI Taxonomy" id="2819901"/>
    <lineage>
        <taxon>Eukaryota</taxon>
        <taxon>Fungi</taxon>
        <taxon>Dikarya</taxon>
        <taxon>Ascomycota</taxon>
        <taxon>Pezizomycotina</taxon>
        <taxon>Eurotiomycetes</taxon>
        <taxon>Eurotiomycetidae</taxon>
        <taxon>Eurotiales</taxon>
        <taxon>Aspergillaceae</taxon>
        <taxon>Penicillium</taxon>
    </lineage>
</organism>
<gene>
    <name evidence="10" type="ORF">N7539_000346</name>
</gene>
<comment type="caution">
    <text evidence="10">The sequence shown here is derived from an EMBL/GenBank/DDBJ whole genome shotgun (WGS) entry which is preliminary data.</text>
</comment>
<dbReference type="GO" id="GO:0080079">
    <property type="term" value="F:cellobiose glucosidase activity"/>
    <property type="evidence" value="ECO:0007669"/>
    <property type="project" value="UniProtKB-ARBA"/>
</dbReference>
<evidence type="ECO:0000256" key="2">
    <source>
        <dbReference type="ARBA" id="ARBA00010838"/>
    </source>
</evidence>
<dbReference type="InterPro" id="IPR033132">
    <property type="entry name" value="GH_1_N_CS"/>
</dbReference>
<dbReference type="CDD" id="cd12148">
    <property type="entry name" value="fungal_TF_MHR"/>
    <property type="match status" value="1"/>
</dbReference>
<dbReference type="InterPro" id="IPR001360">
    <property type="entry name" value="Glyco_hydro_1"/>
</dbReference>
<evidence type="ECO:0000313" key="10">
    <source>
        <dbReference type="EMBL" id="KAJ5495230.1"/>
    </source>
</evidence>
<dbReference type="GO" id="GO:0006351">
    <property type="term" value="P:DNA-templated transcription"/>
    <property type="evidence" value="ECO:0007669"/>
    <property type="project" value="InterPro"/>
</dbReference>
<dbReference type="Gene3D" id="3.20.20.80">
    <property type="entry name" value="Glycosidases"/>
    <property type="match status" value="1"/>
</dbReference>
<evidence type="ECO:0000256" key="4">
    <source>
        <dbReference type="ARBA" id="ARBA00022801"/>
    </source>
</evidence>
<dbReference type="EC" id="3.2.1.21" evidence="3"/>
<keyword evidence="5" id="KW-0539">Nucleus</keyword>
<evidence type="ECO:0000256" key="6">
    <source>
        <dbReference type="ARBA" id="ARBA00023295"/>
    </source>
</evidence>
<keyword evidence="6" id="KW-0326">Glycosidase</keyword>
<sequence>MAPPLPSASLPSDFEWGFATASYQIEGAVAEDGRGKSIWDNFCHLEPSRTKGANGDVACDHYHRFEEDFDLLSKYGAKAYRLSLSWSRIITLGGRSDPINEQGVAFYNRLIDALLARGIVPWITLYHWDLPQGIHDRYGGWLDVEESQLDFERYAKVCYERFGDRVKHWITLNEPWIVSIFGYSTGGNAPGRSSTNPQSTEGDSATEPWIVGKALIMSHARAVALYNKEFKFSQRGKIGISLNGDYYEPWDSQDEHDHQAAERRMEFHIGWFANPICLAEDYPECMRSQLGDRLPKLTEADLLTLRDAEVDFYGMNYYTSQFARHCHSPASSEDYKGNVDELQENNEGLSVGEPSGVHWLRSTPALFRKHLTRIYRKYKKPIYITENGCPCPGEDRMTVEEAVNDIYRIRYFQDHINAVALSRDEDGSDIRGYFAWSLMDNLEWSDGYGVRFGVTFTDYDTLERTPKKSALLLKDIIESHMDGPGLSPRASALQRRSSDFMEPNIYEEPEDAAASTSCSLFPNIFILQLFPEECDCSDPSSNCLSCRVAGKQCTFDLPVSRRGPKAKRRGVTTEAQGLSPHSPATPGVRSQKQLPLPRPRFEVSGNSEILEPWGTGPAPSIGLDAGLSPVTAHTASTLLSHSTPSGGAVATIDRWNALARKLYQRRSSLVLKDLINHCFDLFFTYLFPLIPLVHEPSIRYGLSYFTHDESQGPIEPSLSLVSGCGSMKYPELWPDMTFTLITAVCAEVAFLLPKDIFSEGDTVADLLLQASRSCLATYLEADLEYPNANSVVIRYLHSNCMHAAGKPRISWHIFGEATRLAQVLQMHDEGSIKDVLPLEAEFRRRAFWITYIGDKSAAILNNRPITIHKFSFESGITMRYPVGAEDEMVASPESTHADDLTTRNSFLAGFNANLRIWQLASDLLLEIRLIENRKTPPMVGIHGFSPEDRLRLDQLYVLFVTSLDTLPPNLRDDKLLTNARENMEGMDDLSRTYTIQGVNLYVTLYCLKMVIAQKFEETQYFLADHNELLLLRKTEVARSMVKFIRDAPFWALQVNGEPCVEKIRLIGASLLGIIDQHETSPLSARAQADLSVLLDILTRLDSKASDTLRRSV</sequence>
<dbReference type="SMART" id="SM00906">
    <property type="entry name" value="Fungal_trans"/>
    <property type="match status" value="1"/>
</dbReference>
<dbReference type="Pfam" id="PF00232">
    <property type="entry name" value="Glyco_hydro_1"/>
    <property type="match status" value="1"/>
</dbReference>
<comment type="function">
    <text evidence="7">Plays an important role in cellulose degradation. Shows hydrolytic activity against several glycosidic compounds.</text>
</comment>
<evidence type="ECO:0000313" key="11">
    <source>
        <dbReference type="Proteomes" id="UP001148312"/>
    </source>
</evidence>
<dbReference type="GO" id="GO:0030245">
    <property type="term" value="P:cellulose catabolic process"/>
    <property type="evidence" value="ECO:0007669"/>
    <property type="project" value="UniProtKB-ARBA"/>
</dbReference>
<dbReference type="AlphaFoldDB" id="A0A9W9XMH8"/>
<reference evidence="10" key="1">
    <citation type="submission" date="2022-12" db="EMBL/GenBank/DDBJ databases">
        <authorList>
            <person name="Petersen C."/>
        </authorList>
    </citation>
    <scope>NUCLEOTIDE SEQUENCE</scope>
    <source>
        <strain evidence="10">IBT 30728</strain>
    </source>
</reference>
<dbReference type="PRINTS" id="PR00131">
    <property type="entry name" value="GLHYDRLASE1"/>
</dbReference>
<dbReference type="Proteomes" id="UP001148312">
    <property type="component" value="Unassembled WGS sequence"/>
</dbReference>
<dbReference type="FunFam" id="3.20.20.80:FF:000011">
    <property type="entry name" value="Cytosolic beta-glucosidase"/>
    <property type="match status" value="1"/>
</dbReference>
<dbReference type="SUPFAM" id="SSF51445">
    <property type="entry name" value="(Trans)glycosidases"/>
    <property type="match status" value="1"/>
</dbReference>
<evidence type="ECO:0000256" key="7">
    <source>
        <dbReference type="ARBA" id="ARBA00056775"/>
    </source>
</evidence>
<accession>A0A9W9XMH8</accession>
<dbReference type="InterPro" id="IPR007219">
    <property type="entry name" value="XnlR_reg_dom"/>
</dbReference>
<evidence type="ECO:0000256" key="8">
    <source>
        <dbReference type="SAM" id="MobiDB-lite"/>
    </source>
</evidence>
<feature type="domain" description="Xylanolytic transcriptional activator regulatory" evidence="9">
    <location>
        <begin position="810"/>
        <end position="887"/>
    </location>
</feature>
<evidence type="ECO:0000256" key="5">
    <source>
        <dbReference type="ARBA" id="ARBA00023242"/>
    </source>
</evidence>
<keyword evidence="4" id="KW-0378">Hydrolase</keyword>
<feature type="region of interest" description="Disordered" evidence="8">
    <location>
        <begin position="561"/>
        <end position="596"/>
    </location>
</feature>
<dbReference type="EMBL" id="JAPWDQ010000001">
    <property type="protein sequence ID" value="KAJ5495230.1"/>
    <property type="molecule type" value="Genomic_DNA"/>
</dbReference>
<dbReference type="PROSITE" id="PS00653">
    <property type="entry name" value="GLYCOSYL_HYDROL_F1_2"/>
    <property type="match status" value="1"/>
</dbReference>
<dbReference type="PANTHER" id="PTHR10353">
    <property type="entry name" value="GLYCOSYL HYDROLASE"/>
    <property type="match status" value="1"/>
</dbReference>
<dbReference type="PANTHER" id="PTHR10353:SF36">
    <property type="entry name" value="LP05116P"/>
    <property type="match status" value="1"/>
</dbReference>